<dbReference type="InterPro" id="IPR033462">
    <property type="entry name" value="Cache_3-Cache_2"/>
</dbReference>
<dbReference type="EC" id="2.7.13.3" evidence="3"/>
<feature type="transmembrane region" description="Helical" evidence="14">
    <location>
        <begin position="378"/>
        <end position="398"/>
    </location>
</feature>
<evidence type="ECO:0000259" key="15">
    <source>
        <dbReference type="PROSITE" id="PS50109"/>
    </source>
</evidence>
<dbReference type="PROSITE" id="PS50885">
    <property type="entry name" value="HAMP"/>
    <property type="match status" value="1"/>
</dbReference>
<evidence type="ECO:0000256" key="14">
    <source>
        <dbReference type="SAM" id="Phobius"/>
    </source>
</evidence>
<feature type="transmembrane region" description="Helical" evidence="14">
    <location>
        <begin position="12"/>
        <end position="35"/>
    </location>
</feature>
<feature type="domain" description="HAMP" evidence="19">
    <location>
        <begin position="396"/>
        <end position="448"/>
    </location>
</feature>
<dbReference type="InterPro" id="IPR036890">
    <property type="entry name" value="HATPase_C_sf"/>
</dbReference>
<evidence type="ECO:0000256" key="8">
    <source>
        <dbReference type="ARBA" id="ARBA00022741"/>
    </source>
</evidence>
<dbReference type="PANTHER" id="PTHR43065">
    <property type="entry name" value="SENSOR HISTIDINE KINASE"/>
    <property type="match status" value="1"/>
</dbReference>
<keyword evidence="5 13" id="KW-0597">Phosphoprotein</keyword>
<keyword evidence="9" id="KW-0418">Kinase</keyword>
<feature type="modified residue" description="4-aspartylphosphate" evidence="13">
    <location>
        <position position="1019"/>
    </location>
</feature>
<dbReference type="PANTHER" id="PTHR43065:SF42">
    <property type="entry name" value="TWO-COMPONENT SENSOR PPRA"/>
    <property type="match status" value="1"/>
</dbReference>
<dbReference type="Pfam" id="PF00512">
    <property type="entry name" value="HisKA"/>
    <property type="match status" value="1"/>
</dbReference>
<dbReference type="InterPro" id="IPR003660">
    <property type="entry name" value="HAMP_dom"/>
</dbReference>
<dbReference type="SUPFAM" id="SSF55874">
    <property type="entry name" value="ATPase domain of HSP90 chaperone/DNA topoisomerase II/histidine kinase"/>
    <property type="match status" value="1"/>
</dbReference>
<comment type="subcellular location">
    <subcellularLocation>
        <location evidence="2">Cell membrane</location>
        <topology evidence="2">Multi-pass membrane protein</topology>
    </subcellularLocation>
</comment>
<keyword evidence="6" id="KW-0808">Transferase</keyword>
<dbReference type="InterPro" id="IPR013656">
    <property type="entry name" value="PAS_4"/>
</dbReference>
<dbReference type="GO" id="GO:0005524">
    <property type="term" value="F:ATP binding"/>
    <property type="evidence" value="ECO:0007669"/>
    <property type="project" value="UniProtKB-KW"/>
</dbReference>
<dbReference type="Pfam" id="PF02518">
    <property type="entry name" value="HATPase_c"/>
    <property type="match status" value="1"/>
</dbReference>
<dbReference type="Gene3D" id="3.40.50.2300">
    <property type="match status" value="1"/>
</dbReference>
<feature type="domain" description="PAS" evidence="17">
    <location>
        <begin position="581"/>
        <end position="651"/>
    </location>
</feature>
<dbReference type="RefSeq" id="WP_155311231.1">
    <property type="nucleotide sequence ID" value="NZ_AP021879.1"/>
</dbReference>
<protein>
    <recommendedName>
        <fullName evidence="3">histidine kinase</fullName>
        <ecNumber evidence="3">2.7.13.3</ecNumber>
    </recommendedName>
</protein>
<name>A0A5K8AC02_9BACT</name>
<dbReference type="SUPFAM" id="SSF103190">
    <property type="entry name" value="Sensory domain-like"/>
    <property type="match status" value="1"/>
</dbReference>
<dbReference type="Gene3D" id="3.30.565.10">
    <property type="entry name" value="Histidine kinase-like ATPase, C-terminal domain"/>
    <property type="match status" value="1"/>
</dbReference>
<dbReference type="SMART" id="SM00388">
    <property type="entry name" value="HisKA"/>
    <property type="match status" value="1"/>
</dbReference>
<dbReference type="NCBIfam" id="TIGR00229">
    <property type="entry name" value="sensory_box"/>
    <property type="match status" value="2"/>
</dbReference>
<evidence type="ECO:0000256" key="4">
    <source>
        <dbReference type="ARBA" id="ARBA00022475"/>
    </source>
</evidence>
<proteinExistence type="predicted"/>
<dbReference type="PROSITE" id="PS50112">
    <property type="entry name" value="PAS"/>
    <property type="match status" value="2"/>
</dbReference>
<dbReference type="Pfam" id="PF00672">
    <property type="entry name" value="HAMP"/>
    <property type="match status" value="1"/>
</dbReference>
<comment type="catalytic activity">
    <reaction evidence="1">
        <text>ATP + protein L-histidine = ADP + protein N-phospho-L-histidine.</text>
        <dbReference type="EC" id="2.7.13.3"/>
    </reaction>
</comment>
<keyword evidence="14" id="KW-0472">Membrane</keyword>
<dbReference type="GO" id="GO:0005886">
    <property type="term" value="C:plasma membrane"/>
    <property type="evidence" value="ECO:0007669"/>
    <property type="project" value="UniProtKB-SubCell"/>
</dbReference>
<keyword evidence="4" id="KW-1003">Cell membrane</keyword>
<organism evidence="20 21">
    <name type="scientific">Desulfosarcina ovata subsp. ovata</name>
    <dbReference type="NCBI Taxonomy" id="2752305"/>
    <lineage>
        <taxon>Bacteria</taxon>
        <taxon>Pseudomonadati</taxon>
        <taxon>Thermodesulfobacteriota</taxon>
        <taxon>Desulfobacteria</taxon>
        <taxon>Desulfobacterales</taxon>
        <taxon>Desulfosarcinaceae</taxon>
        <taxon>Desulfosarcina</taxon>
    </lineage>
</organism>
<dbReference type="InterPro" id="IPR003661">
    <property type="entry name" value="HisK_dim/P_dom"/>
</dbReference>
<dbReference type="CDD" id="cd00130">
    <property type="entry name" value="PAS"/>
    <property type="match status" value="2"/>
</dbReference>
<dbReference type="CDD" id="cd06225">
    <property type="entry name" value="HAMP"/>
    <property type="match status" value="1"/>
</dbReference>
<dbReference type="InterPro" id="IPR029151">
    <property type="entry name" value="Sensor-like_sf"/>
</dbReference>
<evidence type="ECO:0000259" key="16">
    <source>
        <dbReference type="PROSITE" id="PS50110"/>
    </source>
</evidence>
<feature type="domain" description="Response regulatory" evidence="16">
    <location>
        <begin position="968"/>
        <end position="1084"/>
    </location>
</feature>
<evidence type="ECO:0000256" key="2">
    <source>
        <dbReference type="ARBA" id="ARBA00004651"/>
    </source>
</evidence>
<evidence type="ECO:0000259" key="18">
    <source>
        <dbReference type="PROSITE" id="PS50113"/>
    </source>
</evidence>
<evidence type="ECO:0000256" key="13">
    <source>
        <dbReference type="PROSITE-ProRule" id="PRU00169"/>
    </source>
</evidence>
<dbReference type="CDD" id="cd17546">
    <property type="entry name" value="REC_hyHK_CKI1_RcsC-like"/>
    <property type="match status" value="1"/>
</dbReference>
<dbReference type="Proteomes" id="UP000422108">
    <property type="component" value="Chromosome"/>
</dbReference>
<dbReference type="Gene3D" id="1.10.287.130">
    <property type="match status" value="1"/>
</dbReference>
<evidence type="ECO:0000256" key="5">
    <source>
        <dbReference type="ARBA" id="ARBA00022553"/>
    </source>
</evidence>
<dbReference type="PROSITE" id="PS50113">
    <property type="entry name" value="PAC"/>
    <property type="match status" value="1"/>
</dbReference>
<evidence type="ECO:0000313" key="21">
    <source>
        <dbReference type="Proteomes" id="UP000422108"/>
    </source>
</evidence>
<dbReference type="SUPFAM" id="SSF47384">
    <property type="entry name" value="Homodimeric domain of signal transducing histidine kinase"/>
    <property type="match status" value="1"/>
</dbReference>
<evidence type="ECO:0000256" key="10">
    <source>
        <dbReference type="ARBA" id="ARBA00022840"/>
    </source>
</evidence>
<dbReference type="PROSITE" id="PS50109">
    <property type="entry name" value="HIS_KIN"/>
    <property type="match status" value="1"/>
</dbReference>
<evidence type="ECO:0000256" key="9">
    <source>
        <dbReference type="ARBA" id="ARBA00022777"/>
    </source>
</evidence>
<dbReference type="PROSITE" id="PS50110">
    <property type="entry name" value="RESPONSE_REGULATORY"/>
    <property type="match status" value="1"/>
</dbReference>
<keyword evidence="7 14" id="KW-0812">Transmembrane</keyword>
<dbReference type="InterPro" id="IPR000700">
    <property type="entry name" value="PAS-assoc_C"/>
</dbReference>
<keyword evidence="10" id="KW-0067">ATP-binding</keyword>
<feature type="domain" description="Histidine kinase" evidence="15">
    <location>
        <begin position="725"/>
        <end position="948"/>
    </location>
</feature>
<dbReference type="SMART" id="SM00387">
    <property type="entry name" value="HATPase_c"/>
    <property type="match status" value="1"/>
</dbReference>
<dbReference type="InterPro" id="IPR011006">
    <property type="entry name" value="CheY-like_superfamily"/>
</dbReference>
<dbReference type="SMART" id="SM00448">
    <property type="entry name" value="REC"/>
    <property type="match status" value="1"/>
</dbReference>
<dbReference type="InterPro" id="IPR000014">
    <property type="entry name" value="PAS"/>
</dbReference>
<dbReference type="SUPFAM" id="SSF158472">
    <property type="entry name" value="HAMP domain-like"/>
    <property type="match status" value="1"/>
</dbReference>
<evidence type="ECO:0000256" key="3">
    <source>
        <dbReference type="ARBA" id="ARBA00012438"/>
    </source>
</evidence>
<keyword evidence="12" id="KW-0902">Two-component regulatory system</keyword>
<evidence type="ECO:0000259" key="17">
    <source>
        <dbReference type="PROSITE" id="PS50112"/>
    </source>
</evidence>
<dbReference type="InterPro" id="IPR001789">
    <property type="entry name" value="Sig_transdc_resp-reg_receiver"/>
</dbReference>
<dbReference type="InterPro" id="IPR001610">
    <property type="entry name" value="PAC"/>
</dbReference>
<dbReference type="EMBL" id="AP021879">
    <property type="protein sequence ID" value="BBO90145.1"/>
    <property type="molecule type" value="Genomic_DNA"/>
</dbReference>
<dbReference type="CDD" id="cd00082">
    <property type="entry name" value="HisKA"/>
    <property type="match status" value="1"/>
</dbReference>
<dbReference type="Gene3D" id="3.30.450.20">
    <property type="entry name" value="PAS domain"/>
    <property type="match status" value="3"/>
</dbReference>
<dbReference type="InterPro" id="IPR036097">
    <property type="entry name" value="HisK_dim/P_sf"/>
</dbReference>
<dbReference type="SMART" id="SM00091">
    <property type="entry name" value="PAS"/>
    <property type="match status" value="2"/>
</dbReference>
<dbReference type="SMART" id="SM00304">
    <property type="entry name" value="HAMP"/>
    <property type="match status" value="1"/>
</dbReference>
<keyword evidence="21" id="KW-1185">Reference proteome</keyword>
<evidence type="ECO:0000313" key="20">
    <source>
        <dbReference type="EMBL" id="BBO90145.1"/>
    </source>
</evidence>
<gene>
    <name evidence="20" type="ORF">DSCOOX_33250</name>
</gene>
<evidence type="ECO:0000256" key="7">
    <source>
        <dbReference type="ARBA" id="ARBA00022692"/>
    </source>
</evidence>
<dbReference type="InterPro" id="IPR004358">
    <property type="entry name" value="Sig_transdc_His_kin-like_C"/>
</dbReference>
<dbReference type="AlphaFoldDB" id="A0A5K8AC02"/>
<feature type="domain" description="PAS" evidence="17">
    <location>
        <begin position="453"/>
        <end position="531"/>
    </location>
</feature>
<sequence length="1093" mass="121137">MLKALKNTRLDVKVALLGASGVLITAIALVALAVWHSGQYNQLAQSEVEQLINADLDHITQGVYQIIKTANEAVQSQVDYNLNVARHLLEAAGKVSLATDTVSWTVTNQFTRQSDQLNLPKLLIGNTWVGQHADLAVEAPIVDPVTRLVGETATIFQRMNADGDMLRVATTVRTKENQRAIGTYIPAVNPDGSKNPVVAAILRGETYHGRAYVVNAWYLTAYEPLRDGSGNLVGMLYVGVKQKDVESRVRKAILQTRVGKTGYVYVLGGNGEARGRYIISHKGERDGENIWNSRDGDGRYVVQTIIHTAAGLKPGEMATERYRWQNPGEPAPRWKIARLAYYGPWDWIIGTSVYLDELQTYRTLLAEGRLRMTRGMGIAGVIITVLVGLIGMLIAWTITRPVRQMTVVAEKIAGGNLHQKVNVESSDEIGVLGHTFNVMADRLNQSIEGLKKSEEKYRGIFENAIEGLFRETPDGQLINANPAMARILGYDSPEALISSITDVRRQLYVNPKDRQALDTIISEFRDAIGWETRLYRKDGVQIWASISARMIRDKTGKRAFVEGFVTDISDRKMAEEDLAESRNYLDEIINAIADPLFVKDRYHRWILVNNAMCAFMGQPREKLIGKSDYDFLSKEEADVFWSKDELVLTSGETNINEETLTDAEGIVHTLLTKKNLYTDKQGTAYIVAIIRDITDQKLAEAEKTRLEARLTQAQKMEAIGTLAGGIAHDFNNILQPMMGYSELLKHSLNGDGPQQRYVDGLYQSCMRAKELVNQILTFSRQSENKTVAVRIQTILKEVIKLSRSTIPSYIEINQKIRKDCPPVVIDPTQLHQIAMNLIVNAYHAVEDSGGKITVCLKEIVLEKNDGLATSLQPGRYAVLSIADTGYGMDATMMDKIFEPYFTTKPQGKGTGLGLSVVYGIVKNLDGEIKVYSEVGQGTTINIYLPASADAAGKALSPKTQNHPTGNERILLVDDESLIVESATAILTELGYQVTSQSSSVEALEHFRNHPDAFDLVITDMTMPIMTGEQMAEQMMRINPLTPIIICTGFSEQISRGKAKAIGIKAFLMKPVTIAEMSRKVRTVLDQSSDTMAA</sequence>
<evidence type="ECO:0000256" key="11">
    <source>
        <dbReference type="ARBA" id="ARBA00022989"/>
    </source>
</evidence>
<dbReference type="Pfam" id="PF17201">
    <property type="entry name" value="Cache_3-Cache_2"/>
    <property type="match status" value="1"/>
</dbReference>
<dbReference type="InterPro" id="IPR005467">
    <property type="entry name" value="His_kinase_dom"/>
</dbReference>
<dbReference type="Pfam" id="PF13426">
    <property type="entry name" value="PAS_9"/>
    <property type="match status" value="1"/>
</dbReference>
<accession>A0A5K8AC02</accession>
<evidence type="ECO:0000256" key="1">
    <source>
        <dbReference type="ARBA" id="ARBA00000085"/>
    </source>
</evidence>
<keyword evidence="8" id="KW-0547">Nucleotide-binding</keyword>
<keyword evidence="11 14" id="KW-1133">Transmembrane helix</keyword>
<reference evidence="20 21" key="1">
    <citation type="submission" date="2019-11" db="EMBL/GenBank/DDBJ databases">
        <title>Comparative genomics of hydrocarbon-degrading Desulfosarcina strains.</title>
        <authorList>
            <person name="Watanabe M."/>
            <person name="Kojima H."/>
            <person name="Fukui M."/>
        </authorList>
    </citation>
    <scope>NUCLEOTIDE SEQUENCE [LARGE SCALE GENOMIC DNA]</scope>
    <source>
        <strain evidence="21">oXyS1</strain>
    </source>
</reference>
<dbReference type="SMART" id="SM00086">
    <property type="entry name" value="PAC"/>
    <property type="match status" value="2"/>
</dbReference>
<dbReference type="SUPFAM" id="SSF52172">
    <property type="entry name" value="CheY-like"/>
    <property type="match status" value="1"/>
</dbReference>
<dbReference type="Pfam" id="PF08448">
    <property type="entry name" value="PAS_4"/>
    <property type="match status" value="1"/>
</dbReference>
<dbReference type="Pfam" id="PF00072">
    <property type="entry name" value="Response_reg"/>
    <property type="match status" value="1"/>
</dbReference>
<evidence type="ECO:0000259" key="19">
    <source>
        <dbReference type="PROSITE" id="PS50885"/>
    </source>
</evidence>
<evidence type="ECO:0000256" key="6">
    <source>
        <dbReference type="ARBA" id="ARBA00022679"/>
    </source>
</evidence>
<dbReference type="GO" id="GO:0000155">
    <property type="term" value="F:phosphorelay sensor kinase activity"/>
    <property type="evidence" value="ECO:0007669"/>
    <property type="project" value="InterPro"/>
</dbReference>
<dbReference type="Gene3D" id="6.10.340.10">
    <property type="match status" value="1"/>
</dbReference>
<dbReference type="SUPFAM" id="SSF55785">
    <property type="entry name" value="PYP-like sensor domain (PAS domain)"/>
    <property type="match status" value="2"/>
</dbReference>
<dbReference type="InterPro" id="IPR003594">
    <property type="entry name" value="HATPase_dom"/>
</dbReference>
<feature type="domain" description="PAC" evidence="18">
    <location>
        <begin position="528"/>
        <end position="580"/>
    </location>
</feature>
<dbReference type="InterPro" id="IPR035965">
    <property type="entry name" value="PAS-like_dom_sf"/>
</dbReference>
<dbReference type="PRINTS" id="PR00344">
    <property type="entry name" value="BCTRLSENSOR"/>
</dbReference>
<evidence type="ECO:0000256" key="12">
    <source>
        <dbReference type="ARBA" id="ARBA00023012"/>
    </source>
</evidence>